<proteinExistence type="predicted"/>
<dbReference type="EMBL" id="MGGD01000022">
    <property type="protein sequence ID" value="OGM20994.1"/>
    <property type="molecule type" value="Genomic_DNA"/>
</dbReference>
<dbReference type="InterPro" id="IPR016181">
    <property type="entry name" value="Acyl_CoA_acyltransferase"/>
</dbReference>
<dbReference type="Gene3D" id="3.40.630.30">
    <property type="match status" value="1"/>
</dbReference>
<keyword evidence="1" id="KW-0808">Transferase</keyword>
<evidence type="ECO:0000313" key="3">
    <source>
        <dbReference type="EMBL" id="OGM20994.1"/>
    </source>
</evidence>
<dbReference type="Pfam" id="PF13673">
    <property type="entry name" value="Acetyltransf_10"/>
    <property type="match status" value="1"/>
</dbReference>
<organism evidence="3 4">
    <name type="scientific">Candidatus Woesebacteria bacterium RIFCSPHIGHO2_01_FULL_38_26b</name>
    <dbReference type="NCBI Taxonomy" id="1802491"/>
    <lineage>
        <taxon>Bacteria</taxon>
        <taxon>Candidatus Woeseibacteriota</taxon>
    </lineage>
</organism>
<dbReference type="InterPro" id="IPR050769">
    <property type="entry name" value="NAT_camello-type"/>
</dbReference>
<name>A0A1F7Y111_9BACT</name>
<evidence type="ECO:0000256" key="1">
    <source>
        <dbReference type="ARBA" id="ARBA00022679"/>
    </source>
</evidence>
<accession>A0A1F7Y111</accession>
<dbReference type="PROSITE" id="PS51186">
    <property type="entry name" value="GNAT"/>
    <property type="match status" value="1"/>
</dbReference>
<dbReference type="SUPFAM" id="SSF55729">
    <property type="entry name" value="Acyl-CoA N-acyltransferases (Nat)"/>
    <property type="match status" value="1"/>
</dbReference>
<dbReference type="Proteomes" id="UP000176741">
    <property type="component" value="Unassembled WGS sequence"/>
</dbReference>
<dbReference type="AlphaFoldDB" id="A0A1F7Y111"/>
<evidence type="ECO:0000259" key="2">
    <source>
        <dbReference type="PROSITE" id="PS51186"/>
    </source>
</evidence>
<protein>
    <recommendedName>
        <fullName evidence="2">N-acetyltransferase domain-containing protein</fullName>
    </recommendedName>
</protein>
<gene>
    <name evidence="3" type="ORF">A2771_00310</name>
</gene>
<dbReference type="InterPro" id="IPR000182">
    <property type="entry name" value="GNAT_dom"/>
</dbReference>
<evidence type="ECO:0000313" key="4">
    <source>
        <dbReference type="Proteomes" id="UP000176741"/>
    </source>
</evidence>
<reference evidence="3 4" key="1">
    <citation type="journal article" date="2016" name="Nat. Commun.">
        <title>Thousands of microbial genomes shed light on interconnected biogeochemical processes in an aquifer system.</title>
        <authorList>
            <person name="Anantharaman K."/>
            <person name="Brown C.T."/>
            <person name="Hug L.A."/>
            <person name="Sharon I."/>
            <person name="Castelle C.J."/>
            <person name="Probst A.J."/>
            <person name="Thomas B.C."/>
            <person name="Singh A."/>
            <person name="Wilkins M.J."/>
            <person name="Karaoz U."/>
            <person name="Brodie E.L."/>
            <person name="Williams K.H."/>
            <person name="Hubbard S.S."/>
            <person name="Banfield J.F."/>
        </authorList>
    </citation>
    <scope>NUCLEOTIDE SEQUENCE [LARGE SCALE GENOMIC DNA]</scope>
</reference>
<dbReference type="CDD" id="cd04301">
    <property type="entry name" value="NAT_SF"/>
    <property type="match status" value="1"/>
</dbReference>
<dbReference type="PANTHER" id="PTHR13947:SF37">
    <property type="entry name" value="LD18367P"/>
    <property type="match status" value="1"/>
</dbReference>
<sequence>MNITITALKNKSRKIKDFRHHEWGLVHPKHFGTNQDANFWKKRKFIFKAEERKQIVGVIQGDWVAGVMYIDQLIIKSDWVGKGIGKALMLKAENLASENNLHKIYLNTGVTWKAVGFYESLGYKKEGKISNFYEHKNFWYMSKELK</sequence>
<dbReference type="PANTHER" id="PTHR13947">
    <property type="entry name" value="GNAT FAMILY N-ACETYLTRANSFERASE"/>
    <property type="match status" value="1"/>
</dbReference>
<dbReference type="GO" id="GO:0008080">
    <property type="term" value="F:N-acetyltransferase activity"/>
    <property type="evidence" value="ECO:0007669"/>
    <property type="project" value="InterPro"/>
</dbReference>
<feature type="domain" description="N-acetyltransferase" evidence="2">
    <location>
        <begin position="3"/>
        <end position="146"/>
    </location>
</feature>
<comment type="caution">
    <text evidence="3">The sequence shown here is derived from an EMBL/GenBank/DDBJ whole genome shotgun (WGS) entry which is preliminary data.</text>
</comment>